<dbReference type="InterPro" id="IPR004155">
    <property type="entry name" value="PBS_lyase_HEAT"/>
</dbReference>
<accession>A0A9Q4GIM0</accession>
<dbReference type="InterPro" id="IPR016024">
    <property type="entry name" value="ARM-type_fold"/>
</dbReference>
<name>A0A9Q4GIM0_9EURY</name>
<dbReference type="SUPFAM" id="SSF48371">
    <property type="entry name" value="ARM repeat"/>
    <property type="match status" value="2"/>
</dbReference>
<sequence>MSLYELEREKDTEGIAEVLRDSDKEAVRKRAAEILGRIPESAGREIVKGLVEAATNDSSRSVRIAAVGSLKKLDEKNGLANVVSDDGADDVVPLAVEGKRSDERAVRAASILLLGAADGKRAVEALVDAADDPDKQVREVAARTIKETDHPAAVEALISMSDDPSPKVRETVADAVAEHAEFGDSEEVVLELSEDKNGSVRRAAASSLGSFGTERAVRREAEMLGDGYEPVRLSAAFSIVESLSNAPTERSHEIRKSAAKATEKCAVGERTAEALADVLGADERAARRNAAWLLGRVSQPTGGIVNSLIEALGDEDETTARFAANSLAETGGSKAEKAVIEATEVEDTREMAVFALGELGGEKAGKVLSNLVDGTESDTVREKAFSALSKLDDPETHI</sequence>
<dbReference type="InterPro" id="IPR011989">
    <property type="entry name" value="ARM-like"/>
</dbReference>
<reference evidence="1" key="1">
    <citation type="submission" date="2022-09" db="EMBL/GenBank/DDBJ databases">
        <title>Haloadaptaus new haloarchaeum isolated from saline soil.</title>
        <authorList>
            <person name="Duran-Viseras A."/>
            <person name="Sanchez-Porro C."/>
            <person name="Ventosa A."/>
        </authorList>
    </citation>
    <scope>NUCLEOTIDE SEQUENCE</scope>
    <source>
        <strain evidence="1">F3-133</strain>
    </source>
</reference>
<evidence type="ECO:0000313" key="2">
    <source>
        <dbReference type="Proteomes" id="UP001149411"/>
    </source>
</evidence>
<dbReference type="Proteomes" id="UP001149411">
    <property type="component" value="Unassembled WGS sequence"/>
</dbReference>
<dbReference type="Pfam" id="PF13646">
    <property type="entry name" value="HEAT_2"/>
    <property type="match status" value="3"/>
</dbReference>
<dbReference type="AlphaFoldDB" id="A0A9Q4GIM0"/>
<dbReference type="GO" id="GO:0016491">
    <property type="term" value="F:oxidoreductase activity"/>
    <property type="evidence" value="ECO:0007669"/>
    <property type="project" value="TreeGrafter"/>
</dbReference>
<dbReference type="PANTHER" id="PTHR12697:SF5">
    <property type="entry name" value="DEOXYHYPUSINE HYDROXYLASE"/>
    <property type="match status" value="1"/>
</dbReference>
<gene>
    <name evidence="1" type="ORF">EGH25_03520</name>
</gene>
<dbReference type="RefSeq" id="WP_266086257.1">
    <property type="nucleotide sequence ID" value="NZ_RKLV01000003.1"/>
</dbReference>
<evidence type="ECO:0000313" key="1">
    <source>
        <dbReference type="EMBL" id="MCX2818421.1"/>
    </source>
</evidence>
<dbReference type="Gene3D" id="1.25.10.10">
    <property type="entry name" value="Leucine-rich Repeat Variant"/>
    <property type="match status" value="3"/>
</dbReference>
<dbReference type="SMART" id="SM00567">
    <property type="entry name" value="EZ_HEAT"/>
    <property type="match status" value="8"/>
</dbReference>
<organism evidence="1 2">
    <name type="scientific">Halorutilus salinus</name>
    <dbReference type="NCBI Taxonomy" id="2487751"/>
    <lineage>
        <taxon>Archaea</taxon>
        <taxon>Methanobacteriati</taxon>
        <taxon>Methanobacteriota</taxon>
        <taxon>Stenosarchaea group</taxon>
        <taxon>Halobacteria</taxon>
        <taxon>Halorutilales</taxon>
        <taxon>Halorutilaceae</taxon>
        <taxon>Halorutilus</taxon>
    </lineage>
</organism>
<protein>
    <submittedName>
        <fullName evidence="1">HEAT repeat domain-containing protein</fullName>
    </submittedName>
</protein>
<proteinExistence type="predicted"/>
<keyword evidence="2" id="KW-1185">Reference proteome</keyword>
<dbReference type="PANTHER" id="PTHR12697">
    <property type="entry name" value="PBS LYASE HEAT-LIKE PROTEIN"/>
    <property type="match status" value="1"/>
</dbReference>
<comment type="caution">
    <text evidence="1">The sequence shown here is derived from an EMBL/GenBank/DDBJ whole genome shotgun (WGS) entry which is preliminary data.</text>
</comment>
<dbReference type="EMBL" id="RKLV01000003">
    <property type="protein sequence ID" value="MCX2818421.1"/>
    <property type="molecule type" value="Genomic_DNA"/>
</dbReference>